<feature type="active site" description="Charge relay system" evidence="5">
    <location>
        <position position="90"/>
    </location>
</feature>
<evidence type="ECO:0000256" key="6">
    <source>
        <dbReference type="RuleBase" id="RU003355"/>
    </source>
</evidence>
<evidence type="ECO:0000256" key="4">
    <source>
        <dbReference type="ARBA" id="ARBA00022825"/>
    </source>
</evidence>
<dbReference type="InterPro" id="IPR000209">
    <property type="entry name" value="Peptidase_S8/S53_dom"/>
</dbReference>
<feature type="active site" description="Charge relay system" evidence="5">
    <location>
        <position position="480"/>
    </location>
</feature>
<dbReference type="PANTHER" id="PTHR43399:SF4">
    <property type="entry name" value="CELL WALL-ASSOCIATED PROTEASE"/>
    <property type="match status" value="1"/>
</dbReference>
<evidence type="ECO:0000313" key="10">
    <source>
        <dbReference type="EMBL" id="MDT0555610.1"/>
    </source>
</evidence>
<evidence type="ECO:0000256" key="2">
    <source>
        <dbReference type="ARBA" id="ARBA00022670"/>
    </source>
</evidence>
<dbReference type="InterPro" id="IPR022398">
    <property type="entry name" value="Peptidase_S8_His-AS"/>
</dbReference>
<dbReference type="PROSITE" id="PS51257">
    <property type="entry name" value="PROKAR_LIPOPROTEIN"/>
    <property type="match status" value="1"/>
</dbReference>
<keyword evidence="2 5" id="KW-0645">Protease</keyword>
<dbReference type="RefSeq" id="WP_311332560.1">
    <property type="nucleotide sequence ID" value="NZ_JAVRHZ010000002.1"/>
</dbReference>
<dbReference type="PANTHER" id="PTHR43399">
    <property type="entry name" value="SUBTILISIN-RELATED"/>
    <property type="match status" value="1"/>
</dbReference>
<sequence>MKNLKFPLVVITATMLLSSCGGGSAPIVATPIENIDTTPLKITPLTEAQLKTWGAADLVADTIPGMSVDKTYNELIKNKKGQKTIVAVIDSGIDIEHEDLKNVIWTNEDEIPGNGKDDDNNGYIDDVHGWNFLGDIVGENMEYVRIIKKLEPKFKGKTEASISAADRASFALYKKAKAEFEKESQETMAGKAQYEQILSQVKPAHQAISKKLGKEDYTAKDLASISSPSATEQQQIGMLTQMLSFGESVPAVIKELQGGIDYFSGRLETHFNTEKDFRSVLGDNPNDITDTAYGNNDVDGPDPKKEDARHGTHVAGIIAAERDNGLGMQGVAKNVEIMVCRAVPDGDEYDKDIALAIRYAVDNGAKVINTSFGKYYSPHPEWVWDAIKYAASKDVLIVNAAGNEAFDLDGIQVYPNDQEGTDSEISSTFLTVGALNYKYGSEMVANFSNYGKSNVDVFAPGVKIWATTPLNTYENLQGTSMASPAVAGVAAMIRSYYPNLSAKQVKAILMDSGLTSNTQVILGGDQSRKDNFNNLSTSGKMVNMYNAFIMADKISRQL</sequence>
<dbReference type="PROSITE" id="PS00136">
    <property type="entry name" value="SUBTILASE_ASP"/>
    <property type="match status" value="1"/>
</dbReference>
<keyword evidence="11" id="KW-1185">Reference proteome</keyword>
<feature type="chain" id="PRO_5047258480" evidence="8">
    <location>
        <begin position="26"/>
        <end position="558"/>
    </location>
</feature>
<gene>
    <name evidence="10" type="ORF">RM538_06315</name>
</gene>
<dbReference type="InterPro" id="IPR023828">
    <property type="entry name" value="Peptidase_S8_Ser-AS"/>
</dbReference>
<evidence type="ECO:0000256" key="1">
    <source>
        <dbReference type="ARBA" id="ARBA00011073"/>
    </source>
</evidence>
<evidence type="ECO:0000256" key="5">
    <source>
        <dbReference type="PROSITE-ProRule" id="PRU01240"/>
    </source>
</evidence>
<evidence type="ECO:0000256" key="7">
    <source>
        <dbReference type="SAM" id="MobiDB-lite"/>
    </source>
</evidence>
<dbReference type="InterPro" id="IPR034080">
    <property type="entry name" value="Protease_P7-like_dom"/>
</dbReference>
<organism evidence="10 11">
    <name type="scientific">Patiriisocius hiemis</name>
    <dbReference type="NCBI Taxonomy" id="3075604"/>
    <lineage>
        <taxon>Bacteria</taxon>
        <taxon>Pseudomonadati</taxon>
        <taxon>Bacteroidota</taxon>
        <taxon>Flavobacteriia</taxon>
        <taxon>Flavobacteriales</taxon>
        <taxon>Flavobacteriaceae</taxon>
        <taxon>Patiriisocius</taxon>
    </lineage>
</organism>
<reference evidence="10 11" key="1">
    <citation type="submission" date="2023-09" db="EMBL/GenBank/DDBJ databases">
        <authorList>
            <person name="Rey-Velasco X."/>
        </authorList>
    </citation>
    <scope>NUCLEOTIDE SEQUENCE [LARGE SCALE GENOMIC DNA]</scope>
    <source>
        <strain evidence="10 11">W242</strain>
    </source>
</reference>
<keyword evidence="3 5" id="KW-0378">Hydrolase</keyword>
<dbReference type="InterPro" id="IPR051048">
    <property type="entry name" value="Peptidase_S8/S53_subtilisin"/>
</dbReference>
<feature type="signal peptide" evidence="8">
    <location>
        <begin position="1"/>
        <end position="25"/>
    </location>
</feature>
<feature type="domain" description="Peptidase S8/S53" evidence="9">
    <location>
        <begin position="81"/>
        <end position="513"/>
    </location>
</feature>
<dbReference type="PROSITE" id="PS00138">
    <property type="entry name" value="SUBTILASE_SER"/>
    <property type="match status" value="1"/>
</dbReference>
<keyword evidence="8" id="KW-0732">Signal</keyword>
<dbReference type="GO" id="GO:0016787">
    <property type="term" value="F:hydrolase activity"/>
    <property type="evidence" value="ECO:0007669"/>
    <property type="project" value="UniProtKB-KW"/>
</dbReference>
<dbReference type="EMBL" id="JAVRHZ010000002">
    <property type="protein sequence ID" value="MDT0555610.1"/>
    <property type="molecule type" value="Genomic_DNA"/>
</dbReference>
<evidence type="ECO:0000256" key="8">
    <source>
        <dbReference type="SAM" id="SignalP"/>
    </source>
</evidence>
<dbReference type="Pfam" id="PF00082">
    <property type="entry name" value="Peptidase_S8"/>
    <property type="match status" value="1"/>
</dbReference>
<dbReference type="Gene3D" id="3.40.50.200">
    <property type="entry name" value="Peptidase S8/S53 domain"/>
    <property type="match status" value="2"/>
</dbReference>
<evidence type="ECO:0000313" key="11">
    <source>
        <dbReference type="Proteomes" id="UP001254488"/>
    </source>
</evidence>
<accession>A0ABU2YEC7</accession>
<feature type="region of interest" description="Disordered" evidence="7">
    <location>
        <begin position="283"/>
        <end position="308"/>
    </location>
</feature>
<keyword evidence="4 5" id="KW-0720">Serine protease</keyword>
<dbReference type="InterPro" id="IPR015500">
    <property type="entry name" value="Peptidase_S8_subtilisin-rel"/>
</dbReference>
<evidence type="ECO:0000259" key="9">
    <source>
        <dbReference type="Pfam" id="PF00082"/>
    </source>
</evidence>
<proteinExistence type="inferred from homology"/>
<comment type="similarity">
    <text evidence="1 5 6">Belongs to the peptidase S8 family.</text>
</comment>
<dbReference type="InterPro" id="IPR017308">
    <property type="entry name" value="Pept_S8_subtilisin_bacteroid"/>
</dbReference>
<dbReference type="PIRSF" id="PIRSF037892">
    <property type="entry name" value="Subtilisin_rel_SRU_0565"/>
    <property type="match status" value="1"/>
</dbReference>
<feature type="active site" description="Charge relay system" evidence="5">
    <location>
        <position position="310"/>
    </location>
</feature>
<dbReference type="InterPro" id="IPR023827">
    <property type="entry name" value="Peptidase_S8_Asp-AS"/>
</dbReference>
<dbReference type="PROSITE" id="PS51892">
    <property type="entry name" value="SUBTILASE"/>
    <property type="match status" value="1"/>
</dbReference>
<dbReference type="EC" id="3.4.-.-" evidence="10"/>
<dbReference type="PROSITE" id="PS00137">
    <property type="entry name" value="SUBTILASE_HIS"/>
    <property type="match status" value="1"/>
</dbReference>
<evidence type="ECO:0000256" key="3">
    <source>
        <dbReference type="ARBA" id="ARBA00022801"/>
    </source>
</evidence>
<comment type="caution">
    <text evidence="10">The sequence shown here is derived from an EMBL/GenBank/DDBJ whole genome shotgun (WGS) entry which is preliminary data.</text>
</comment>
<dbReference type="PRINTS" id="PR00723">
    <property type="entry name" value="SUBTILISIN"/>
</dbReference>
<dbReference type="Proteomes" id="UP001254488">
    <property type="component" value="Unassembled WGS sequence"/>
</dbReference>
<protein>
    <submittedName>
        <fullName evidence="10">S8 family peptidase</fullName>
        <ecNumber evidence="10">3.4.-.-</ecNumber>
    </submittedName>
</protein>
<name>A0ABU2YEC7_9FLAO</name>
<dbReference type="SUPFAM" id="SSF52743">
    <property type="entry name" value="Subtilisin-like"/>
    <property type="match status" value="1"/>
</dbReference>
<dbReference type="InterPro" id="IPR036852">
    <property type="entry name" value="Peptidase_S8/S53_dom_sf"/>
</dbReference>
<dbReference type="CDD" id="cd07483">
    <property type="entry name" value="Peptidases_S8_Subtilisin_Novo-like"/>
    <property type="match status" value="1"/>
</dbReference>